<gene>
    <name evidence="2" type="ORF">Q4Q40_19465</name>
</gene>
<sequence length="410" mass="47711">MNKRLKILVSCYACSPYRGSEPGMGWSFIKELSHHHEVHVITEKEKWQKDIQDYIKEKKITNSHFYFIRKKRNRTLRKIWPPSYYWFYKAWQKKAYRLAKQLDAKENFDIIHQLNMVGYREPGYLWKIEKPFVWGPIGGTQNVPWHLFSVLNRHGKLFYGGRNIINTIQKSFLKRPRLAAKKKVSALIAATPDIQKDILKLWKKSSEIITEVGTNGSLDIKINDRQEKEALQIVWSGQHTSGKALNILLRSLVLLDTKINWQLHVLGIGKETDNWKSLAKKLNISRHCKWHGWVQKNDGLNIMQKGHLLCITSLKDLTSTITLEAISLGLPIVCLDHCGFSFVVNKSCGIKIELGNINNIYNDFKEAIELLYKDENLRKQLAIGALNRSKDFSWKQKIKKLNTIYSNLLE</sequence>
<keyword evidence="3" id="KW-1185">Reference proteome</keyword>
<organism evidence="2 3">
    <name type="scientific">Flavivirga jejuensis</name>
    <dbReference type="NCBI Taxonomy" id="870487"/>
    <lineage>
        <taxon>Bacteria</taxon>
        <taxon>Pseudomonadati</taxon>
        <taxon>Bacteroidota</taxon>
        <taxon>Flavobacteriia</taxon>
        <taxon>Flavobacteriales</taxon>
        <taxon>Flavobacteriaceae</taxon>
        <taxon>Flavivirga</taxon>
    </lineage>
</organism>
<dbReference type="Proteomes" id="UP001176806">
    <property type="component" value="Unassembled WGS sequence"/>
</dbReference>
<evidence type="ECO:0000259" key="1">
    <source>
        <dbReference type="Pfam" id="PF00534"/>
    </source>
</evidence>
<name>A0ABT8WT84_9FLAO</name>
<comment type="caution">
    <text evidence="2">The sequence shown here is derived from an EMBL/GenBank/DDBJ whole genome shotgun (WGS) entry which is preliminary data.</text>
</comment>
<accession>A0ABT8WT84</accession>
<dbReference type="Gene3D" id="3.40.50.2000">
    <property type="entry name" value="Glycogen Phosphorylase B"/>
    <property type="match status" value="2"/>
</dbReference>
<dbReference type="RefSeq" id="WP_303303671.1">
    <property type="nucleotide sequence ID" value="NZ_BAABDA010000001.1"/>
</dbReference>
<dbReference type="InterPro" id="IPR001296">
    <property type="entry name" value="Glyco_trans_1"/>
</dbReference>
<reference evidence="2" key="1">
    <citation type="submission" date="2023-07" db="EMBL/GenBank/DDBJ databases">
        <title>Two novel species in the genus Flavivirga.</title>
        <authorList>
            <person name="Kwon K."/>
        </authorList>
    </citation>
    <scope>NUCLEOTIDE SEQUENCE</scope>
    <source>
        <strain evidence="2">KACC 14158</strain>
    </source>
</reference>
<dbReference type="GO" id="GO:0016757">
    <property type="term" value="F:glycosyltransferase activity"/>
    <property type="evidence" value="ECO:0007669"/>
    <property type="project" value="UniProtKB-KW"/>
</dbReference>
<evidence type="ECO:0000313" key="3">
    <source>
        <dbReference type="Proteomes" id="UP001176806"/>
    </source>
</evidence>
<dbReference type="CDD" id="cd03801">
    <property type="entry name" value="GT4_PimA-like"/>
    <property type="match status" value="1"/>
</dbReference>
<keyword evidence="2" id="KW-0808">Transferase</keyword>
<dbReference type="Pfam" id="PF00534">
    <property type="entry name" value="Glycos_transf_1"/>
    <property type="match status" value="1"/>
</dbReference>
<evidence type="ECO:0000313" key="2">
    <source>
        <dbReference type="EMBL" id="MDO5976384.1"/>
    </source>
</evidence>
<dbReference type="EMBL" id="JAUOEL010000008">
    <property type="protein sequence ID" value="MDO5976384.1"/>
    <property type="molecule type" value="Genomic_DNA"/>
</dbReference>
<dbReference type="SUPFAM" id="SSF53756">
    <property type="entry name" value="UDP-Glycosyltransferase/glycogen phosphorylase"/>
    <property type="match status" value="1"/>
</dbReference>
<dbReference type="EC" id="2.4.-.-" evidence="2"/>
<feature type="domain" description="Glycosyl transferase family 1" evidence="1">
    <location>
        <begin position="228"/>
        <end position="382"/>
    </location>
</feature>
<proteinExistence type="predicted"/>
<keyword evidence="2" id="KW-0328">Glycosyltransferase</keyword>
<dbReference type="PANTHER" id="PTHR12526:SF630">
    <property type="entry name" value="GLYCOSYLTRANSFERASE"/>
    <property type="match status" value="1"/>
</dbReference>
<dbReference type="PANTHER" id="PTHR12526">
    <property type="entry name" value="GLYCOSYLTRANSFERASE"/>
    <property type="match status" value="1"/>
</dbReference>
<protein>
    <submittedName>
        <fullName evidence="2">Glycosyltransferase</fullName>
        <ecNumber evidence="2">2.4.-.-</ecNumber>
    </submittedName>
</protein>